<feature type="transmembrane region" description="Helical" evidence="1">
    <location>
        <begin position="20"/>
        <end position="47"/>
    </location>
</feature>
<sequence length="522" mass="53901">MVAVLVSLRFRSLWNSLRRSPWQMVGAAFGAFYGLGMLGLLFVGFVLLSIAPLELARPIVVGAGSVLLLGWLIGPLVTVGTDQTLDPIKLSPFPISRDTLFIALTASGVLGIPGIVTTVAALGSAIIWWRHPLALIVSIVCAAIAVLTCITASRAFTTASAGVSSGRRFRELSGVLLFIPLILLGPIIIAVTEGARSIADLLPAIASVLSWTPLGAAWAVPGDVAAGEWGAAAARFAMALATLAVCLVLWRRGLDRMLSSPLRSSASAQSHTGLGLFNVVPDSRMGAVMARSLTYWMRDPRYARQMLVVPLIVALMLFYGMLGAGGMGMVTFGVIFAAFMISTSLYADIAFDGTAFALHMASGVRGVADRTGRAFAVASFGVPLMVVITVVVAAVRGDFAGVPSLLGVVLNITLAGFGAASITSVLLVFPVPKPGDSPFKSQPGAGLPSTVAMLGTFGATAVLSIPTFALGISYIVTGSSLIGWIGLAVGVIVGCAAFAGGMAIGGRIYNARAPELLATLRK</sequence>
<dbReference type="EMBL" id="CP061169">
    <property type="protein sequence ID" value="QPZ37811.1"/>
    <property type="molecule type" value="Genomic_DNA"/>
</dbReference>
<feature type="transmembrane region" description="Helical" evidence="1">
    <location>
        <begin position="133"/>
        <end position="153"/>
    </location>
</feature>
<feature type="transmembrane region" description="Helical" evidence="1">
    <location>
        <begin position="232"/>
        <end position="250"/>
    </location>
</feature>
<feature type="transmembrane region" description="Helical" evidence="1">
    <location>
        <begin position="173"/>
        <end position="191"/>
    </location>
</feature>
<feature type="transmembrane region" description="Helical" evidence="1">
    <location>
        <begin position="481"/>
        <end position="504"/>
    </location>
</feature>
<keyword evidence="1" id="KW-1133">Transmembrane helix</keyword>
<feature type="transmembrane region" description="Helical" evidence="1">
    <location>
        <begin position="198"/>
        <end position="220"/>
    </location>
</feature>
<feature type="transmembrane region" description="Helical" evidence="1">
    <location>
        <begin position="100"/>
        <end position="126"/>
    </location>
</feature>
<feature type="transmembrane region" description="Helical" evidence="1">
    <location>
        <begin position="405"/>
        <end position="429"/>
    </location>
</feature>
<accession>A0ABX6YG95</accession>
<dbReference type="Proteomes" id="UP000662814">
    <property type="component" value="Chromosome"/>
</dbReference>
<evidence type="ECO:0000313" key="2">
    <source>
        <dbReference type="EMBL" id="QPZ37811.1"/>
    </source>
</evidence>
<keyword evidence="1" id="KW-0472">Membrane</keyword>
<feature type="transmembrane region" description="Helical" evidence="1">
    <location>
        <begin position="306"/>
        <end position="324"/>
    </location>
</feature>
<keyword evidence="3" id="KW-1185">Reference proteome</keyword>
<protein>
    <submittedName>
        <fullName evidence="2">Transporter</fullName>
    </submittedName>
</protein>
<feature type="transmembrane region" description="Helical" evidence="1">
    <location>
        <begin position="59"/>
        <end position="80"/>
    </location>
</feature>
<feature type="transmembrane region" description="Helical" evidence="1">
    <location>
        <begin position="450"/>
        <end position="475"/>
    </location>
</feature>
<dbReference type="RefSeq" id="WP_166991454.1">
    <property type="nucleotide sequence ID" value="NZ_CP061169.1"/>
</dbReference>
<evidence type="ECO:0000256" key="1">
    <source>
        <dbReference type="SAM" id="Phobius"/>
    </source>
</evidence>
<organism evidence="2 3">
    <name type="scientific">Paramicrobacterium chengjingii</name>
    <dbReference type="NCBI Taxonomy" id="2769067"/>
    <lineage>
        <taxon>Bacteria</taxon>
        <taxon>Bacillati</taxon>
        <taxon>Actinomycetota</taxon>
        <taxon>Actinomycetes</taxon>
        <taxon>Micrococcales</taxon>
        <taxon>Microbacteriaceae</taxon>
        <taxon>Paramicrobacterium</taxon>
    </lineage>
</organism>
<proteinExistence type="predicted"/>
<evidence type="ECO:0000313" key="3">
    <source>
        <dbReference type="Proteomes" id="UP000662814"/>
    </source>
</evidence>
<reference evidence="2 3" key="1">
    <citation type="submission" date="2020-12" db="EMBL/GenBank/DDBJ databases">
        <title>Microbacterium sp. HY060.</title>
        <authorList>
            <person name="Zhou J."/>
        </authorList>
    </citation>
    <scope>NUCLEOTIDE SEQUENCE [LARGE SCALE GENOMIC DNA]</scope>
    <source>
        <strain evidence="2 3">HY60</strain>
    </source>
</reference>
<gene>
    <name evidence="2" type="ORF">HCR76_13460</name>
</gene>
<keyword evidence="1" id="KW-0812">Transmembrane</keyword>
<feature type="transmembrane region" description="Helical" evidence="1">
    <location>
        <begin position="372"/>
        <end position="393"/>
    </location>
</feature>
<name>A0ABX6YG95_9MICO</name>